<evidence type="ECO:0000256" key="1">
    <source>
        <dbReference type="SAM" id="Phobius"/>
    </source>
</evidence>
<sequence>MSHFYVWLSCMFFEMLHCVVFSFVSAKFVCSPCVCSPYLILFLEFPCSCLYLYWCSLQFCATCSFNLPWVTSSAATQYGERQ</sequence>
<proteinExistence type="predicted"/>
<dbReference type="EMBL" id="CM004474">
    <property type="protein sequence ID" value="OCT80259.1"/>
    <property type="molecule type" value="Genomic_DNA"/>
</dbReference>
<protein>
    <submittedName>
        <fullName evidence="2">Uncharacterized protein</fullName>
    </submittedName>
</protein>
<gene>
    <name evidence="2" type="ORF">XELAEV_18027076mg</name>
</gene>
<accession>A0A974CUV2</accession>
<reference evidence="3" key="1">
    <citation type="journal article" date="2016" name="Nature">
        <title>Genome evolution in the allotetraploid frog Xenopus laevis.</title>
        <authorList>
            <person name="Session A.M."/>
            <person name="Uno Y."/>
            <person name="Kwon T."/>
            <person name="Chapman J.A."/>
            <person name="Toyoda A."/>
            <person name="Takahashi S."/>
            <person name="Fukui A."/>
            <person name="Hikosaka A."/>
            <person name="Suzuki A."/>
            <person name="Kondo M."/>
            <person name="van Heeringen S.J."/>
            <person name="Quigley I."/>
            <person name="Heinz S."/>
            <person name="Ogino H."/>
            <person name="Ochi H."/>
            <person name="Hellsten U."/>
            <person name="Lyons J.B."/>
            <person name="Simakov O."/>
            <person name="Putnam N."/>
            <person name="Stites J."/>
            <person name="Kuroki Y."/>
            <person name="Tanaka T."/>
            <person name="Michiue T."/>
            <person name="Watanabe M."/>
            <person name="Bogdanovic O."/>
            <person name="Lister R."/>
            <person name="Georgiou G."/>
            <person name="Paranjpe S.S."/>
            <person name="van Kruijsbergen I."/>
            <person name="Shu S."/>
            <person name="Carlson J."/>
            <person name="Kinoshita T."/>
            <person name="Ohta Y."/>
            <person name="Mawaribuchi S."/>
            <person name="Jenkins J."/>
            <person name="Grimwood J."/>
            <person name="Schmutz J."/>
            <person name="Mitros T."/>
            <person name="Mozaffari S.V."/>
            <person name="Suzuki Y."/>
            <person name="Haramoto Y."/>
            <person name="Yamamoto T.S."/>
            <person name="Takagi C."/>
            <person name="Heald R."/>
            <person name="Miller K."/>
            <person name="Haudenschild C."/>
            <person name="Kitzman J."/>
            <person name="Nakayama T."/>
            <person name="Izutsu Y."/>
            <person name="Robert J."/>
            <person name="Fortriede J."/>
            <person name="Burns K."/>
            <person name="Lotay V."/>
            <person name="Karimi K."/>
            <person name="Yasuoka Y."/>
            <person name="Dichmann D.S."/>
            <person name="Flajnik M.F."/>
            <person name="Houston D.W."/>
            <person name="Shendure J."/>
            <person name="DuPasquier L."/>
            <person name="Vize P.D."/>
            <person name="Zorn A.M."/>
            <person name="Ito M."/>
            <person name="Marcotte E.M."/>
            <person name="Wallingford J.B."/>
            <person name="Ito Y."/>
            <person name="Asashima M."/>
            <person name="Ueno N."/>
            <person name="Matsuda Y."/>
            <person name="Veenstra G.J."/>
            <person name="Fujiyama A."/>
            <person name="Harland R.M."/>
            <person name="Taira M."/>
            <person name="Rokhsar D.S."/>
        </authorList>
    </citation>
    <scope>NUCLEOTIDE SEQUENCE [LARGE SCALE GENOMIC DNA]</scope>
    <source>
        <strain evidence="3">J</strain>
    </source>
</reference>
<keyword evidence="1" id="KW-0472">Membrane</keyword>
<evidence type="ECO:0000313" key="2">
    <source>
        <dbReference type="EMBL" id="OCT80259.1"/>
    </source>
</evidence>
<keyword evidence="1" id="KW-1133">Transmembrane helix</keyword>
<feature type="transmembrane region" description="Helical" evidence="1">
    <location>
        <begin position="38"/>
        <end position="54"/>
    </location>
</feature>
<dbReference type="Proteomes" id="UP000694892">
    <property type="component" value="Chromosome 5L"/>
</dbReference>
<dbReference type="AlphaFoldDB" id="A0A974CUV2"/>
<feature type="transmembrane region" description="Helical" evidence="1">
    <location>
        <begin position="6"/>
        <end position="26"/>
    </location>
</feature>
<name>A0A974CUV2_XENLA</name>
<keyword evidence="1" id="KW-0812">Transmembrane</keyword>
<evidence type="ECO:0000313" key="3">
    <source>
        <dbReference type="Proteomes" id="UP000694892"/>
    </source>
</evidence>
<organism evidence="2 3">
    <name type="scientific">Xenopus laevis</name>
    <name type="common">African clawed frog</name>
    <dbReference type="NCBI Taxonomy" id="8355"/>
    <lineage>
        <taxon>Eukaryota</taxon>
        <taxon>Metazoa</taxon>
        <taxon>Chordata</taxon>
        <taxon>Craniata</taxon>
        <taxon>Vertebrata</taxon>
        <taxon>Euteleostomi</taxon>
        <taxon>Amphibia</taxon>
        <taxon>Batrachia</taxon>
        <taxon>Anura</taxon>
        <taxon>Pipoidea</taxon>
        <taxon>Pipidae</taxon>
        <taxon>Xenopodinae</taxon>
        <taxon>Xenopus</taxon>
        <taxon>Xenopus</taxon>
    </lineage>
</organism>